<dbReference type="AlphaFoldDB" id="A0A1I7NH95"/>
<name>A0A1I7NH95_9BACT</name>
<dbReference type="Gene3D" id="2.120.10.30">
    <property type="entry name" value="TolB, C-terminal domain"/>
    <property type="match status" value="1"/>
</dbReference>
<proteinExistence type="inferred from homology"/>
<sequence length="948" mass="109259">MKAYHQIQYAWLLLCMALIHVIPARAQVFGGDPARIRWKQINTDTLRVIFPAEMAPQAERVANMITDISAYHRQSIGYAQKKLNVVLQNQTILSNGYVMLAPFRAEFQTTPPQQMDQLGSLPWLDFLSVHEYRHALQNMHFNTGLSHLMRIAFGEAGQAFATDVAIPNWFWEGDAVFTETTLTPQGRGRLPAFFDAYRALAEAHFPYSWMKLRNGSYRDYVPDHYPLGYLLCAYGRERYSDTLWKLVTRDAAAYKHLFYPFSKALKDYTGRTVTAFYGDAMQYFAEQWKQDKPAEADLAKPLTPPSKQYLNQQYPIFISNDTLLFVQNSFQKLPVIMQMNLHGKTHPVVRPGIVADNDFDANAHAIVWSGYRNDPRWGWKDYGVIMWYDMLHKRIKKLTHRSKLFSPALSPDGKKIVAVSVSPDEHAQLKIFDANDGMLLDSLASPFHGMMAYPRFSVDGKSIYYVAQDSAGRSAIIAQDLDHHQTHIITPFTYHPIQQFCQSGPWIFFSGSYSHIQQIYAVSLTNRTIYQLTYATSGCYSPAVSPDGRWLVYSQFTLKGNKLMKLTLDSAAWKPVDSLQIYASDNPYVASALSAEAADLPKEVSHRYFTITDYSKSFQLIHIHSWEPILDDPYYGFQILSDNILNTLSSSLFYQYNRYETSHGIGLSATYGGWYPIWNVSGQYIAHRTAWRSNGQQINWNETSIGLSGYIPWNFSGRMMSRYLIPFAGIQETHVQYPVQKNIVSHDVTLPYFYLGLQFVQQRLQALQHIAPHLAQRIYLSWNHSAGPHFAEQLFAETDLYFPGIWPSHSLLLQLAWQGKDTANSYTFSDAFPYARGYHAPFYHQITKWGLNYQFPIAYPDWGFGGIVYFLRMRLNLFYDDSKTLYYVQQQAAHQRFRSAGVECTADTRWWNIYPLSITLRFSHLLDADPVLPDMRNRWELIIPLQLR</sequence>
<dbReference type="PANTHER" id="PTHR36842">
    <property type="entry name" value="PROTEIN TOLB HOMOLOG"/>
    <property type="match status" value="1"/>
</dbReference>
<dbReference type="Proteomes" id="UP000199537">
    <property type="component" value="Unassembled WGS sequence"/>
</dbReference>
<dbReference type="EMBL" id="FPCJ01000001">
    <property type="protein sequence ID" value="SFV34013.1"/>
    <property type="molecule type" value="Genomic_DNA"/>
</dbReference>
<dbReference type="PANTHER" id="PTHR36842:SF1">
    <property type="entry name" value="PROTEIN TOLB"/>
    <property type="match status" value="1"/>
</dbReference>
<comment type="similarity">
    <text evidence="1">Belongs to the TolB family.</text>
</comment>
<evidence type="ECO:0000313" key="3">
    <source>
        <dbReference type="Proteomes" id="UP000199537"/>
    </source>
</evidence>
<dbReference type="Pfam" id="PF07676">
    <property type="entry name" value="PD40"/>
    <property type="match status" value="2"/>
</dbReference>
<keyword evidence="3" id="KW-1185">Reference proteome</keyword>
<accession>A0A1I7NH95</accession>
<dbReference type="RefSeq" id="WP_092460072.1">
    <property type="nucleotide sequence ID" value="NZ_FPCJ01000001.1"/>
</dbReference>
<dbReference type="OrthoDB" id="9799878at2"/>
<organism evidence="2 3">
    <name type="scientific">Thermoflavifilum thermophilum</name>
    <dbReference type="NCBI Taxonomy" id="1393122"/>
    <lineage>
        <taxon>Bacteria</taxon>
        <taxon>Pseudomonadati</taxon>
        <taxon>Bacteroidota</taxon>
        <taxon>Chitinophagia</taxon>
        <taxon>Chitinophagales</taxon>
        <taxon>Chitinophagaceae</taxon>
        <taxon>Thermoflavifilum</taxon>
    </lineage>
</organism>
<dbReference type="InterPro" id="IPR011042">
    <property type="entry name" value="6-blade_b-propeller_TolB-like"/>
</dbReference>
<dbReference type="InterPro" id="IPR011659">
    <property type="entry name" value="WD40"/>
</dbReference>
<evidence type="ECO:0000256" key="1">
    <source>
        <dbReference type="ARBA" id="ARBA00009820"/>
    </source>
</evidence>
<dbReference type="STRING" id="1393122.SAMN05660895_1878"/>
<gene>
    <name evidence="2" type="ORF">SAMN05660895_1878</name>
</gene>
<evidence type="ECO:0000313" key="2">
    <source>
        <dbReference type="EMBL" id="SFV34013.1"/>
    </source>
</evidence>
<dbReference type="SUPFAM" id="SSF82171">
    <property type="entry name" value="DPP6 N-terminal domain-like"/>
    <property type="match status" value="1"/>
</dbReference>
<reference evidence="3" key="1">
    <citation type="submission" date="2016-10" db="EMBL/GenBank/DDBJ databases">
        <authorList>
            <person name="Varghese N."/>
            <person name="Submissions S."/>
        </authorList>
    </citation>
    <scope>NUCLEOTIDE SEQUENCE [LARGE SCALE GENOMIC DNA]</scope>
    <source>
        <strain evidence="3">DSM 14807</strain>
    </source>
</reference>
<protein>
    <submittedName>
        <fullName evidence="2">WD40-like Beta Propeller Repeat</fullName>
    </submittedName>
</protein>